<evidence type="ECO:0008006" key="4">
    <source>
        <dbReference type="Google" id="ProtNLM"/>
    </source>
</evidence>
<feature type="region of interest" description="Disordered" evidence="1">
    <location>
        <begin position="1"/>
        <end position="26"/>
    </location>
</feature>
<protein>
    <recommendedName>
        <fullName evidence="4">F-box domain-containing protein</fullName>
    </recommendedName>
</protein>
<reference evidence="2 3" key="1">
    <citation type="submission" date="2023-01" db="EMBL/GenBank/DDBJ databases">
        <title>Analysis of 21 Apiospora genomes using comparative genomics revels a genus with tremendous synthesis potential of carbohydrate active enzymes and secondary metabolites.</title>
        <authorList>
            <person name="Sorensen T."/>
        </authorList>
    </citation>
    <scope>NUCLEOTIDE SEQUENCE [LARGE SCALE GENOMIC DNA]</scope>
    <source>
        <strain evidence="2 3">CBS 83171</strain>
    </source>
</reference>
<dbReference type="CDD" id="cd09917">
    <property type="entry name" value="F-box_SF"/>
    <property type="match status" value="1"/>
</dbReference>
<feature type="compositionally biased region" description="Basic and acidic residues" evidence="1">
    <location>
        <begin position="1"/>
        <end position="13"/>
    </location>
</feature>
<dbReference type="Proteomes" id="UP001446871">
    <property type="component" value="Unassembled WGS sequence"/>
</dbReference>
<dbReference type="EMBL" id="JAQQWM010000001">
    <property type="protein sequence ID" value="KAK8081323.1"/>
    <property type="molecule type" value="Genomic_DNA"/>
</dbReference>
<name>A0ABR1WD22_9PEZI</name>
<organism evidence="2 3">
    <name type="scientific">Apiospora saccharicola</name>
    <dbReference type="NCBI Taxonomy" id="335842"/>
    <lineage>
        <taxon>Eukaryota</taxon>
        <taxon>Fungi</taxon>
        <taxon>Dikarya</taxon>
        <taxon>Ascomycota</taxon>
        <taxon>Pezizomycotina</taxon>
        <taxon>Sordariomycetes</taxon>
        <taxon>Xylariomycetidae</taxon>
        <taxon>Amphisphaeriales</taxon>
        <taxon>Apiosporaceae</taxon>
        <taxon>Apiospora</taxon>
    </lineage>
</organism>
<accession>A0ABR1WD22</accession>
<evidence type="ECO:0000313" key="3">
    <source>
        <dbReference type="Proteomes" id="UP001446871"/>
    </source>
</evidence>
<dbReference type="InterPro" id="IPR036047">
    <property type="entry name" value="F-box-like_dom_sf"/>
</dbReference>
<dbReference type="SUPFAM" id="SSF81383">
    <property type="entry name" value="F-box domain"/>
    <property type="match status" value="1"/>
</dbReference>
<proteinExistence type="predicted"/>
<comment type="caution">
    <text evidence="2">The sequence shown here is derived from an EMBL/GenBank/DDBJ whole genome shotgun (WGS) entry which is preliminary data.</text>
</comment>
<sequence length="241" mass="27662">MARDRAARNKETPSPDDDWTPCPACRGPDRKKAFKVPSSFAASSAAAAQRPSKDPPSPLAKLPNELWLSIFQNLRRQPVDQVSLALTCRRLLSVSQLLLTPVMLPSSFEHSHPRVFICDALRQLLDRVRPLTRDGRPDHCFALCKGCYKYRPMSREYWTRVVGKRYADRLATRFYDGYWKNVDQAIARWQYRPSVAWCPECNLESASRECEKRDRHDAGGRGARLYLLLDGYGGRYIWIGD</sequence>
<evidence type="ECO:0000313" key="2">
    <source>
        <dbReference type="EMBL" id="KAK8081323.1"/>
    </source>
</evidence>
<gene>
    <name evidence="2" type="ORF">PG996_000104</name>
</gene>
<keyword evidence="3" id="KW-1185">Reference proteome</keyword>
<evidence type="ECO:0000256" key="1">
    <source>
        <dbReference type="SAM" id="MobiDB-lite"/>
    </source>
</evidence>